<dbReference type="Pfam" id="PF25387">
    <property type="entry name" value="ADGRF3_N"/>
    <property type="match status" value="1"/>
</dbReference>
<dbReference type="GO" id="GO:0019216">
    <property type="term" value="P:regulation of lipid metabolic process"/>
    <property type="evidence" value="ECO:0007669"/>
    <property type="project" value="TreeGrafter"/>
</dbReference>
<feature type="compositionally biased region" description="Low complexity" evidence="10">
    <location>
        <begin position="1324"/>
        <end position="1339"/>
    </location>
</feature>
<dbReference type="InterPro" id="IPR036364">
    <property type="entry name" value="SEA_dom_sf"/>
</dbReference>
<comment type="subcellular location">
    <subcellularLocation>
        <location evidence="1">Cell membrane</location>
        <topology evidence="1">Multi-pass membrane protein</topology>
    </subcellularLocation>
</comment>
<dbReference type="InterPro" id="IPR017981">
    <property type="entry name" value="GPCR_2-like_7TM"/>
</dbReference>
<accession>U3DR69</accession>
<evidence type="ECO:0000256" key="5">
    <source>
        <dbReference type="ARBA" id="ARBA00022729"/>
    </source>
</evidence>
<dbReference type="GO" id="GO:0045444">
    <property type="term" value="P:fat cell differentiation"/>
    <property type="evidence" value="ECO:0007669"/>
    <property type="project" value="TreeGrafter"/>
</dbReference>
<dbReference type="PROSITE" id="PS50835">
    <property type="entry name" value="IG_LIKE"/>
    <property type="match status" value="2"/>
</dbReference>
<feature type="signal peptide" evidence="12">
    <location>
        <begin position="1"/>
        <end position="21"/>
    </location>
</feature>
<evidence type="ECO:0000256" key="3">
    <source>
        <dbReference type="ARBA" id="ARBA00022475"/>
    </source>
</evidence>
<dbReference type="Gene3D" id="2.60.220.50">
    <property type="match status" value="1"/>
</dbReference>
<evidence type="ECO:0000259" key="14">
    <source>
        <dbReference type="PROSITE" id="PS50221"/>
    </source>
</evidence>
<dbReference type="SMART" id="SM00303">
    <property type="entry name" value="GPS"/>
    <property type="match status" value="1"/>
</dbReference>
<dbReference type="InterPro" id="IPR003598">
    <property type="entry name" value="Ig_sub2"/>
</dbReference>
<dbReference type="GO" id="GO:0006112">
    <property type="term" value="P:energy reserve metabolic process"/>
    <property type="evidence" value="ECO:0007669"/>
    <property type="project" value="TreeGrafter"/>
</dbReference>
<dbReference type="InterPro" id="IPR051587">
    <property type="entry name" value="Adhesion_GPCR"/>
</dbReference>
<dbReference type="Pfam" id="PF00002">
    <property type="entry name" value="7tm_2"/>
    <property type="match status" value="1"/>
</dbReference>
<sequence>MKSPRRITLCLMFIVIYSSKATLNWNSESAIHPLSLDEQELSGEEALRQKQDAATKSSAAEEYTIDIEISFENASSLDSVKAYLNSLSFPILENYTDQITNIVSINVTTVCRLAASETWCSCEPGYGWPRERCLHNLTCQEHDVFLPGHQCSCLKELPSKGPFCQLQEDITLNMRVKLNVGFQEDLMNTSSALYRSYKTDLETAFRKGYETLPGFKGVTVTGFKSGSVIVTYELQTTAPSLDLIHKANERVVQSLNQTYRMDDNSFQAFSGNEIKLSVTPEIIFEGDTVSLVCENDILSSNVSWRHKEQELEIQNSSRFSIYTAIFNMTSISKLTIHNITLGDAGEYICKLILDIFEYESKKKIDVIPIQILANEEMKVICDNSPVSVSCCSDSKIDWIKTEWKQEGNINISGSAEIHIDSLCSKYVFRVDRTQCPSGSSGTTVVYTCEFISGYGARGSADTKVTFTSAANLTITPDPISVSEGQNFSIKCISDVSNYDEVYWNTSAGIKVHQRFYTTRRYPNGAESVLAVKTSTREWNGTYHCVFRYKNSYSIANKDVIVHPLPLELNIMVDPLEATVSCSGSHHIKCCIEEDGDYKVTFQIGSLSLPAAKEVKEKQVCYKHNFNANSVSWCSKTVDVFCHFTNAVNNSVWSPSMKLNLVPGENITCQDPIIGVGEPGKVIQKLCQFSNVPNSPGSPVGGIITYKCVGSQWEEKRNDCISAAINSLLKLAKALVKSPSQDEKLPTYLKNLSVSIDKLEHEISSSPGSLGAVINILDLLSTVPTQVNSEMMMHVLSTVNVILGKPVLNTWKILQQQQTNQSSQLLHSVERFSQALRSGDSPPLSFSQTNVQMSSMVIKSSHLKTYQQKFVFSDSDLWGNVVIDKSHLENLQPDSSVVTMAFPTLQAILAKDIQENNLAESLVMTTTVSHNITMPFRISMTFKNSSPSGGETKCVFWNFGLANNTGGWDSSGCYVEEGDGDNVTCICDHLTSFSILMSADTPDPSSLLGILLDIISYIGVGFSILSLAACLVVEVVVWKSVTKNRTSYMRHTCIVNIAASLLIANTWFIVVAAIQDNHYILCKTACVVATFFIHFFYLSVFFWMLTLGLMLLYRLVFILHETSRSTQKAIAFCLGYGCPLAISVITLAATQPREVYTRKNVCWLNWEDTKALLAFAIPALIIVVVNITITVVVITKILRPSIGDKPCKQEKSSLFQISKSIGVLTPLLGLTWGFGLTTVFPGTNLAFHIIFAILNVFQGLFILLFGCLWDLKVQEALLSRFSLSRWSSQHSKSTSLGSSTPVFSMSSPISRRFNNLFGKTGTYDVSTPETTSSSVENSSSAYSLLN</sequence>
<evidence type="ECO:0000256" key="11">
    <source>
        <dbReference type="SAM" id="Phobius"/>
    </source>
</evidence>
<feature type="domain" description="Ig-like" evidence="16">
    <location>
        <begin position="272"/>
        <end position="365"/>
    </location>
</feature>
<keyword evidence="7 11" id="KW-0472">Membrane</keyword>
<dbReference type="InterPro" id="IPR007110">
    <property type="entry name" value="Ig-like_dom"/>
</dbReference>
<feature type="transmembrane region" description="Helical" evidence="11">
    <location>
        <begin position="1170"/>
        <end position="1193"/>
    </location>
</feature>
<comment type="similarity">
    <text evidence="2">Belongs to the G-protein coupled receptor 2 family. Adhesion G-protein coupled receptor (ADGR) subfamily.</text>
</comment>
<dbReference type="InterPro" id="IPR003599">
    <property type="entry name" value="Ig_sub"/>
</dbReference>
<evidence type="ECO:0000259" key="13">
    <source>
        <dbReference type="PROSITE" id="PS50024"/>
    </source>
</evidence>
<dbReference type="EMBL" id="GAMQ01000658">
    <property type="protein sequence ID" value="JAB41193.1"/>
    <property type="molecule type" value="mRNA"/>
</dbReference>
<feature type="transmembrane region" description="Helical" evidence="11">
    <location>
        <begin position="1093"/>
        <end position="1116"/>
    </location>
</feature>
<keyword evidence="4 11" id="KW-0812">Transmembrane</keyword>
<dbReference type="SUPFAM" id="SSF48726">
    <property type="entry name" value="Immunoglobulin"/>
    <property type="match status" value="2"/>
</dbReference>
<keyword evidence="17" id="KW-0675">Receptor</keyword>
<evidence type="ECO:0000259" key="15">
    <source>
        <dbReference type="PROSITE" id="PS50261"/>
    </source>
</evidence>
<feature type="transmembrane region" description="Helical" evidence="11">
    <location>
        <begin position="1013"/>
        <end position="1040"/>
    </location>
</feature>
<evidence type="ECO:0000256" key="4">
    <source>
        <dbReference type="ARBA" id="ARBA00022692"/>
    </source>
</evidence>
<dbReference type="PRINTS" id="PR00249">
    <property type="entry name" value="GPCRSECRETIN"/>
</dbReference>
<dbReference type="InterPro" id="IPR000832">
    <property type="entry name" value="GPCR_2_secretin-like"/>
</dbReference>
<dbReference type="InterPro" id="IPR000203">
    <property type="entry name" value="GPS"/>
</dbReference>
<dbReference type="PROSITE" id="PS50024">
    <property type="entry name" value="SEA"/>
    <property type="match status" value="1"/>
</dbReference>
<protein>
    <submittedName>
        <fullName evidence="17">Putative G-protein coupled receptor 116</fullName>
    </submittedName>
</protein>
<feature type="domain" description="G-protein coupled receptors family 2 profile 2" evidence="15">
    <location>
        <begin position="1011"/>
        <end position="1269"/>
    </location>
</feature>
<name>U3DR69_CALJA</name>
<dbReference type="SMART" id="SM00408">
    <property type="entry name" value="IGc2"/>
    <property type="match status" value="2"/>
</dbReference>
<feature type="region of interest" description="Disordered" evidence="10">
    <location>
        <begin position="1324"/>
        <end position="1345"/>
    </location>
</feature>
<reference evidence="17" key="1">
    <citation type="journal article" date="2014" name="Gigascience">
        <title>De novo assembly of the common marmoset transcriptome from NextGen mRNA sequences.</title>
        <authorList>
            <person name="Maudhoo M.D."/>
            <person name="Ren D."/>
            <person name="Gradnigo J.S."/>
            <person name="Gibbs R.M."/>
            <person name="Lubker A.C."/>
            <person name="Moriyama E.N."/>
            <person name="French J.A."/>
            <person name="Norgren R.B.Jr."/>
        </authorList>
    </citation>
    <scope>NUCLEOTIDE SEQUENCE</scope>
    <source>
        <tissue evidence="17">Skeletal muscle</tissue>
    </source>
</reference>
<dbReference type="SMART" id="SM00409">
    <property type="entry name" value="IG"/>
    <property type="match status" value="2"/>
</dbReference>
<dbReference type="Gene3D" id="2.60.40.10">
    <property type="entry name" value="Immunoglobulins"/>
    <property type="match status" value="2"/>
</dbReference>
<keyword evidence="6 11" id="KW-1133">Transmembrane helix</keyword>
<evidence type="ECO:0000259" key="16">
    <source>
        <dbReference type="PROSITE" id="PS50835"/>
    </source>
</evidence>
<dbReference type="InterPro" id="IPR036179">
    <property type="entry name" value="Ig-like_dom_sf"/>
</dbReference>
<evidence type="ECO:0000256" key="2">
    <source>
        <dbReference type="ARBA" id="ARBA00007343"/>
    </source>
</evidence>
<dbReference type="InterPro" id="IPR057244">
    <property type="entry name" value="GAIN_B"/>
</dbReference>
<organism evidence="17">
    <name type="scientific">Callithrix jacchus</name>
    <name type="common">White-tufted-ear marmoset</name>
    <name type="synonym">Simia Jacchus</name>
    <dbReference type="NCBI Taxonomy" id="9483"/>
    <lineage>
        <taxon>Eukaryota</taxon>
        <taxon>Metazoa</taxon>
        <taxon>Chordata</taxon>
        <taxon>Craniata</taxon>
        <taxon>Vertebrata</taxon>
        <taxon>Euteleostomi</taxon>
        <taxon>Mammalia</taxon>
        <taxon>Eutheria</taxon>
        <taxon>Euarchontoglires</taxon>
        <taxon>Primates</taxon>
        <taxon>Haplorrhini</taxon>
        <taxon>Platyrrhini</taxon>
        <taxon>Cebidae</taxon>
        <taxon>Callitrichinae</taxon>
        <taxon>Callithrix</taxon>
        <taxon>Callithrix</taxon>
    </lineage>
</organism>
<feature type="domain" description="GAIN-B" evidence="14">
    <location>
        <begin position="841"/>
        <end position="1002"/>
    </location>
</feature>
<dbReference type="Pfam" id="PF13927">
    <property type="entry name" value="Ig_3"/>
    <property type="match status" value="1"/>
</dbReference>
<dbReference type="GO" id="GO:0007189">
    <property type="term" value="P:adenylate cyclase-activating G protein-coupled receptor signaling pathway"/>
    <property type="evidence" value="ECO:0007669"/>
    <property type="project" value="TreeGrafter"/>
</dbReference>
<keyword evidence="3" id="KW-1003">Cell membrane</keyword>
<dbReference type="FunFam" id="2.60.220.50:FF:000021">
    <property type="entry name" value="Adhesion G protein-coupled receptor F5"/>
    <property type="match status" value="1"/>
</dbReference>
<keyword evidence="9" id="KW-0325">Glycoprotein</keyword>
<evidence type="ECO:0000256" key="12">
    <source>
        <dbReference type="SAM" id="SignalP"/>
    </source>
</evidence>
<dbReference type="InterPro" id="IPR013783">
    <property type="entry name" value="Ig-like_fold"/>
</dbReference>
<dbReference type="FunFam" id="1.20.1070.10:FF:000058">
    <property type="entry name" value="Adhesion G protein-coupled receptor F5"/>
    <property type="match status" value="1"/>
</dbReference>
<evidence type="ECO:0000256" key="7">
    <source>
        <dbReference type="ARBA" id="ARBA00023136"/>
    </source>
</evidence>
<dbReference type="PANTHER" id="PTHR45813:SF4">
    <property type="entry name" value="ADHESION G PROTEIN-COUPLED RECEPTOR F5"/>
    <property type="match status" value="1"/>
</dbReference>
<dbReference type="GO" id="GO:0004930">
    <property type="term" value="F:G protein-coupled receptor activity"/>
    <property type="evidence" value="ECO:0007669"/>
    <property type="project" value="InterPro"/>
</dbReference>
<feature type="transmembrane region" description="Helical" evidence="11">
    <location>
        <begin position="1128"/>
        <end position="1150"/>
    </location>
</feature>
<keyword evidence="8" id="KW-1015">Disulfide bond</keyword>
<dbReference type="PROSITE" id="PS50261">
    <property type="entry name" value="G_PROTEIN_RECEP_F2_4"/>
    <property type="match status" value="1"/>
</dbReference>
<proteinExistence type="evidence at transcript level"/>
<dbReference type="PANTHER" id="PTHR45813">
    <property type="entry name" value="IG-LIKE DOMAIN-CONTAINING PROTEIN"/>
    <property type="match status" value="1"/>
</dbReference>
<dbReference type="InterPro" id="IPR057400">
    <property type="entry name" value="ADGRF3/5_N"/>
</dbReference>
<dbReference type="InterPro" id="IPR017983">
    <property type="entry name" value="GPCR_2_secretin-like_CS"/>
</dbReference>
<dbReference type="InterPro" id="IPR046338">
    <property type="entry name" value="GAIN_dom_sf"/>
</dbReference>
<dbReference type="InterPro" id="IPR008078">
    <property type="entry name" value="GPCR_2_Ig-hepta-like_rcpt"/>
</dbReference>
<feature type="transmembrane region" description="Helical" evidence="11">
    <location>
        <begin position="1052"/>
        <end position="1073"/>
    </location>
</feature>
<evidence type="ECO:0000256" key="9">
    <source>
        <dbReference type="ARBA" id="ARBA00023180"/>
    </source>
</evidence>
<dbReference type="Pfam" id="PF01390">
    <property type="entry name" value="SEA"/>
    <property type="match status" value="1"/>
</dbReference>
<feature type="transmembrane region" description="Helical" evidence="11">
    <location>
        <begin position="1213"/>
        <end position="1233"/>
    </location>
</feature>
<feature type="transmembrane region" description="Helical" evidence="11">
    <location>
        <begin position="1245"/>
        <end position="1270"/>
    </location>
</feature>
<dbReference type="PROSITE" id="PS50221">
    <property type="entry name" value="GAIN_B"/>
    <property type="match status" value="1"/>
</dbReference>
<dbReference type="Gene3D" id="3.30.70.960">
    <property type="entry name" value="SEA domain"/>
    <property type="match status" value="1"/>
</dbReference>
<feature type="domain" description="SEA" evidence="13">
    <location>
        <begin position="166"/>
        <end position="273"/>
    </location>
</feature>
<evidence type="ECO:0000313" key="17">
    <source>
        <dbReference type="EMBL" id="JAB41193.1"/>
    </source>
</evidence>
<evidence type="ECO:0000256" key="1">
    <source>
        <dbReference type="ARBA" id="ARBA00004651"/>
    </source>
</evidence>
<evidence type="ECO:0000256" key="6">
    <source>
        <dbReference type="ARBA" id="ARBA00022989"/>
    </source>
</evidence>
<feature type="domain" description="Ig-like" evidence="16">
    <location>
        <begin position="470"/>
        <end position="555"/>
    </location>
</feature>
<dbReference type="GO" id="GO:0031410">
    <property type="term" value="C:cytoplasmic vesicle"/>
    <property type="evidence" value="ECO:0007669"/>
    <property type="project" value="TreeGrafter"/>
</dbReference>
<dbReference type="SUPFAM" id="SSF82671">
    <property type="entry name" value="SEA domain"/>
    <property type="match status" value="1"/>
</dbReference>
<dbReference type="PRINTS" id="PR01695">
    <property type="entry name" value="IGHEPTARCPTR"/>
</dbReference>
<dbReference type="GO" id="GO:0007166">
    <property type="term" value="P:cell surface receptor signaling pathway"/>
    <property type="evidence" value="ECO:0007669"/>
    <property type="project" value="InterPro"/>
</dbReference>
<dbReference type="Pfam" id="PF01825">
    <property type="entry name" value="GPS"/>
    <property type="match status" value="1"/>
</dbReference>
<gene>
    <name evidence="17" type="primary">GPR116</name>
</gene>
<dbReference type="InterPro" id="IPR000082">
    <property type="entry name" value="SEA_dom"/>
</dbReference>
<keyword evidence="5 12" id="KW-0732">Signal</keyword>
<dbReference type="Gene3D" id="1.20.1070.10">
    <property type="entry name" value="Rhodopsin 7-helix transmembrane proteins"/>
    <property type="match status" value="1"/>
</dbReference>
<feature type="chain" id="PRO_5004640132" evidence="12">
    <location>
        <begin position="22"/>
        <end position="1345"/>
    </location>
</feature>
<evidence type="ECO:0000256" key="8">
    <source>
        <dbReference type="ARBA" id="ARBA00023157"/>
    </source>
</evidence>
<evidence type="ECO:0000256" key="10">
    <source>
        <dbReference type="SAM" id="MobiDB-lite"/>
    </source>
</evidence>
<dbReference type="PROSITE" id="PS00650">
    <property type="entry name" value="G_PROTEIN_RECEP_F2_2"/>
    <property type="match status" value="1"/>
</dbReference>
<dbReference type="GO" id="GO:0005886">
    <property type="term" value="C:plasma membrane"/>
    <property type="evidence" value="ECO:0007669"/>
    <property type="project" value="UniProtKB-SubCell"/>
</dbReference>